<evidence type="ECO:0000256" key="2">
    <source>
        <dbReference type="ARBA" id="ARBA00035119"/>
    </source>
</evidence>
<dbReference type="EMBL" id="GEDC01027416">
    <property type="protein sequence ID" value="JAS09882.1"/>
    <property type="molecule type" value="Transcribed_RNA"/>
</dbReference>
<evidence type="ECO:0000256" key="3">
    <source>
        <dbReference type="ARBA" id="ARBA00035306"/>
    </source>
</evidence>
<evidence type="ECO:0000256" key="6">
    <source>
        <dbReference type="RuleBase" id="RU365002"/>
    </source>
</evidence>
<evidence type="ECO:0000313" key="7">
    <source>
        <dbReference type="EMBL" id="JAS09882.1"/>
    </source>
</evidence>
<organism evidence="7">
    <name type="scientific">Clastoptera arizonana</name>
    <name type="common">Arizona spittle bug</name>
    <dbReference type="NCBI Taxonomy" id="38151"/>
    <lineage>
        <taxon>Eukaryota</taxon>
        <taxon>Metazoa</taxon>
        <taxon>Ecdysozoa</taxon>
        <taxon>Arthropoda</taxon>
        <taxon>Hexapoda</taxon>
        <taxon>Insecta</taxon>
        <taxon>Pterygota</taxon>
        <taxon>Neoptera</taxon>
        <taxon>Paraneoptera</taxon>
        <taxon>Hemiptera</taxon>
        <taxon>Auchenorrhyncha</taxon>
        <taxon>Cercopoidea</taxon>
        <taxon>Clastopteridae</taxon>
        <taxon>Clastoptera</taxon>
    </lineage>
</organism>
<name>A0A1B6C8Q7_9HEMI</name>
<accession>A0A1B6C8Q7</accession>
<gene>
    <name evidence="7" type="ORF">g.969</name>
</gene>
<dbReference type="EC" id="3.2.2.-" evidence="6"/>
<comment type="function">
    <text evidence="6">Catalyzes the hydrolysis of queuosine 5'-phosphate, releasing the nucleobase queuine (q). Is required for salvage of queuine from exogenous queuosine (Q) that is imported and then converted to queuosine 5'-phosphate intracellularly.</text>
</comment>
<proteinExistence type="inferred from homology"/>
<dbReference type="GO" id="GO:0016787">
    <property type="term" value="F:hydrolase activity"/>
    <property type="evidence" value="ECO:0007669"/>
    <property type="project" value="UniProtKB-KW"/>
</dbReference>
<evidence type="ECO:0000256" key="1">
    <source>
        <dbReference type="ARBA" id="ARBA00022801"/>
    </source>
</evidence>
<reference evidence="7" key="1">
    <citation type="submission" date="2015-12" db="EMBL/GenBank/DDBJ databases">
        <title>De novo transcriptome assembly of four potential Pierce s Disease insect vectors from Arizona vineyards.</title>
        <authorList>
            <person name="Tassone E.E."/>
        </authorList>
    </citation>
    <scope>NUCLEOTIDE SEQUENCE</scope>
</reference>
<evidence type="ECO:0000256" key="5">
    <source>
        <dbReference type="ARBA" id="ARBA00048204"/>
    </source>
</evidence>
<comment type="similarity">
    <text evidence="2 6">Belongs to the QNG1 protein family.</text>
</comment>
<dbReference type="PANTHER" id="PTHR21314:SF0">
    <property type="entry name" value="QUEUOSINE 5'-PHOSPHATE N-GLYCOSYLASE_HYDROLASE"/>
    <property type="match status" value="1"/>
</dbReference>
<keyword evidence="1 6" id="KW-0378">Hydrolase</keyword>
<sequence>MHLLPKESGSLISKTSTNVFINKDGVLKLSEQIANKLLSEEALNFSYSSSDCHPKPSKDAIDWIFVVDTLNFCFWSDIGKSWEVTWNDKVYTGYFALCAAINRALQEGIHVTNPKVYSQLSIKDLHHILRGDNEILPLLMEERLNSLHEVGSILLNKYEGSFVNCVESCNKSAQNLLQLIVTEFPCFRDEATYKGQRVSFYKRAQILIGDLWSLFNGKAYGEFHDFETLTMFADYRVPQVLVYFGVLGYKDELKKKLQSELLLENGSEEELEIRGCSIEAVEQVKDVVKEIIKSKNLSPLCNSVIIDYYLWTYRREHRKELESIPFHKVKSIYY</sequence>
<dbReference type="InterPro" id="IPR019438">
    <property type="entry name" value="Q_salvage"/>
</dbReference>
<dbReference type="AlphaFoldDB" id="A0A1B6C8Q7"/>
<dbReference type="PANTHER" id="PTHR21314">
    <property type="entry name" value="QUEUOSINE 5'-PHOSPHATE N-GLYCOSYLASE_HYDROLASE-RELATED"/>
    <property type="match status" value="1"/>
</dbReference>
<evidence type="ECO:0000256" key="4">
    <source>
        <dbReference type="ARBA" id="ARBA00035393"/>
    </source>
</evidence>
<dbReference type="GO" id="GO:0006400">
    <property type="term" value="P:tRNA modification"/>
    <property type="evidence" value="ECO:0007669"/>
    <property type="project" value="TreeGrafter"/>
</dbReference>
<dbReference type="Pfam" id="PF10343">
    <property type="entry name" value="Q_salvage"/>
    <property type="match status" value="1"/>
</dbReference>
<comment type="catalytic activity">
    <reaction evidence="5 6">
        <text>queuosine 5'-phosphate + H2O = queuine + D-ribose 5-phosphate</text>
        <dbReference type="Rhea" id="RHEA:75387"/>
        <dbReference type="ChEBI" id="CHEBI:15377"/>
        <dbReference type="ChEBI" id="CHEBI:17433"/>
        <dbReference type="ChEBI" id="CHEBI:78346"/>
        <dbReference type="ChEBI" id="CHEBI:194371"/>
    </reaction>
    <physiologicalReaction direction="left-to-right" evidence="5 6">
        <dbReference type="Rhea" id="RHEA:75388"/>
    </physiologicalReaction>
</comment>
<protein>
    <recommendedName>
        <fullName evidence="3 6">Queuosine 5'-phosphate N-glycosylase/hydrolase</fullName>
        <ecNumber evidence="6">3.2.2.-</ecNumber>
    </recommendedName>
    <alternativeName>
        <fullName evidence="4 6">Queuosine-nucleotide N-glycosylase/hydrolase</fullName>
    </alternativeName>
</protein>